<evidence type="ECO:0000313" key="7">
    <source>
        <dbReference type="EMBL" id="MBB3675056.1"/>
    </source>
</evidence>
<dbReference type="InterPro" id="IPR036388">
    <property type="entry name" value="WH-like_DNA-bd_sf"/>
</dbReference>
<evidence type="ECO:0000256" key="4">
    <source>
        <dbReference type="ARBA" id="ARBA00023163"/>
    </source>
</evidence>
<dbReference type="Pfam" id="PF08281">
    <property type="entry name" value="Sigma70_r4_2"/>
    <property type="match status" value="1"/>
</dbReference>
<organism evidence="7 8">
    <name type="scientific">Modestobacter versicolor</name>
    <dbReference type="NCBI Taxonomy" id="429133"/>
    <lineage>
        <taxon>Bacteria</taxon>
        <taxon>Bacillati</taxon>
        <taxon>Actinomycetota</taxon>
        <taxon>Actinomycetes</taxon>
        <taxon>Geodermatophilales</taxon>
        <taxon>Geodermatophilaceae</taxon>
        <taxon>Modestobacter</taxon>
    </lineage>
</organism>
<dbReference type="InterPro" id="IPR013249">
    <property type="entry name" value="RNA_pol_sigma70_r4_t2"/>
</dbReference>
<evidence type="ECO:0000256" key="1">
    <source>
        <dbReference type="ARBA" id="ARBA00010641"/>
    </source>
</evidence>
<name>A0A839Y1B3_9ACTN</name>
<dbReference type="EMBL" id="JACIBU010000001">
    <property type="protein sequence ID" value="MBB3675056.1"/>
    <property type="molecule type" value="Genomic_DNA"/>
</dbReference>
<dbReference type="Gene3D" id="1.10.10.10">
    <property type="entry name" value="Winged helix-like DNA-binding domain superfamily/Winged helix DNA-binding domain"/>
    <property type="match status" value="1"/>
</dbReference>
<keyword evidence="2" id="KW-0805">Transcription regulation</keyword>
<keyword evidence="3" id="KW-0731">Sigma factor</keyword>
<keyword evidence="4" id="KW-0804">Transcription</keyword>
<dbReference type="GO" id="GO:0000428">
    <property type="term" value="C:DNA-directed RNA polymerase complex"/>
    <property type="evidence" value="ECO:0007669"/>
    <property type="project" value="UniProtKB-KW"/>
</dbReference>
<evidence type="ECO:0000256" key="2">
    <source>
        <dbReference type="ARBA" id="ARBA00023015"/>
    </source>
</evidence>
<evidence type="ECO:0000256" key="3">
    <source>
        <dbReference type="ARBA" id="ARBA00023082"/>
    </source>
</evidence>
<gene>
    <name evidence="7" type="ORF">FHX36_000791</name>
</gene>
<dbReference type="AlphaFoldDB" id="A0A839Y1B3"/>
<dbReference type="GO" id="GO:0003677">
    <property type="term" value="F:DNA binding"/>
    <property type="evidence" value="ECO:0007669"/>
    <property type="project" value="InterPro"/>
</dbReference>
<dbReference type="GO" id="GO:0006352">
    <property type="term" value="P:DNA-templated transcription initiation"/>
    <property type="evidence" value="ECO:0007669"/>
    <property type="project" value="InterPro"/>
</dbReference>
<evidence type="ECO:0000313" key="8">
    <source>
        <dbReference type="Proteomes" id="UP000580718"/>
    </source>
</evidence>
<accession>A0A839Y1B3</accession>
<comment type="caution">
    <text evidence="7">The sequence shown here is derived from an EMBL/GenBank/DDBJ whole genome shotgun (WGS) entry which is preliminary data.</text>
</comment>
<protein>
    <submittedName>
        <fullName evidence="7">DNA-directed RNA polymerase specialized sigma24 family protein</fullName>
    </submittedName>
</protein>
<dbReference type="InterPro" id="IPR013324">
    <property type="entry name" value="RNA_pol_sigma_r3/r4-like"/>
</dbReference>
<proteinExistence type="inferred from homology"/>
<reference evidence="7 8" key="1">
    <citation type="submission" date="2020-08" db="EMBL/GenBank/DDBJ databases">
        <title>Sequencing the genomes of 1000 actinobacteria strains.</title>
        <authorList>
            <person name="Klenk H.-P."/>
        </authorList>
    </citation>
    <scope>NUCLEOTIDE SEQUENCE [LARGE SCALE GENOMIC DNA]</scope>
    <source>
        <strain evidence="7 8">DSM 16678</strain>
    </source>
</reference>
<dbReference type="GO" id="GO:0016987">
    <property type="term" value="F:sigma factor activity"/>
    <property type="evidence" value="ECO:0007669"/>
    <property type="project" value="UniProtKB-KW"/>
</dbReference>
<keyword evidence="7" id="KW-0240">DNA-directed RNA polymerase</keyword>
<dbReference type="SUPFAM" id="SSF88659">
    <property type="entry name" value="Sigma3 and sigma4 domains of RNA polymerase sigma factors"/>
    <property type="match status" value="1"/>
</dbReference>
<dbReference type="Proteomes" id="UP000580718">
    <property type="component" value="Unassembled WGS sequence"/>
</dbReference>
<feature type="domain" description="RNA polymerase sigma factor 70 region 4 type 2" evidence="6">
    <location>
        <begin position="96"/>
        <end position="146"/>
    </location>
</feature>
<dbReference type="RefSeq" id="WP_183513510.1">
    <property type="nucleotide sequence ID" value="NZ_JACIBU010000001.1"/>
</dbReference>
<sequence>MDDAVGAGFAAFVVDRRPALLGTALLLTGDRGPAEELAQRALGKARRSWPRDPETAVLQGLVAGATGRWARLTRTEQVIEALPDPLAAPPTDVPDLAAALRELAPRTRTVVVLRWHERLPEPRIAELLHVPVAVVAAEAARGLQQLRPALAPSAYERAAAELPAEQRLAGQLARLAGAPARWRLDPAEAVGDLAARRSGARRRLAAGAVAAACVVGIAVPLARWAPDLPAEPTAAAPPSVAATSSAPVVTPAVPVLTGPTRGSLAGDAALLDELRGADWGAQEAPPPADREVVLATDTPDGRVALVVGTVLEDFRGVWLTGPVGAAPGDLVPHLPRQLGRGRPLALLLGGPGDATLVAVAAPGDVIAVSDRLMTGPRGTVGRTYAPVGTADGLAVVPARTTALGPALSVRVTREGREVYRSAVDWPDQDAAAAAPLPALSSVRPGPGRPDPRVVESALTDVAVPLGVEPAALQPELLWSAGLPLTRGTGTVAVVVARSPGGALVVTTWAGVGSSGVSCGTQTPPGTTEVGTLTVARVCDVALPGLGQTDDGRWLVVTAPPDAVTGEVLDGRGRVLETLALVDGSAVLTLPGGARSVRTLGAGGRELRETPVAPSPTEPFGDFGSGPAR</sequence>
<evidence type="ECO:0000256" key="5">
    <source>
        <dbReference type="SAM" id="MobiDB-lite"/>
    </source>
</evidence>
<feature type="region of interest" description="Disordered" evidence="5">
    <location>
        <begin position="598"/>
        <end position="628"/>
    </location>
</feature>
<comment type="similarity">
    <text evidence="1">Belongs to the sigma-70 factor family. ECF subfamily.</text>
</comment>
<evidence type="ECO:0000259" key="6">
    <source>
        <dbReference type="Pfam" id="PF08281"/>
    </source>
</evidence>